<keyword evidence="1" id="KW-1133">Transmembrane helix</keyword>
<feature type="transmembrane region" description="Helical" evidence="1">
    <location>
        <begin position="45"/>
        <end position="61"/>
    </location>
</feature>
<keyword evidence="4" id="KW-1185">Reference proteome</keyword>
<keyword evidence="1" id="KW-0472">Membrane</keyword>
<evidence type="ECO:0000259" key="2">
    <source>
        <dbReference type="Pfam" id="PF04892"/>
    </source>
</evidence>
<dbReference type="AlphaFoldDB" id="A0A2U8QV71"/>
<dbReference type="Proteomes" id="UP000245429">
    <property type="component" value="Chromosome"/>
</dbReference>
<protein>
    <recommendedName>
        <fullName evidence="2">VanZ-like domain-containing protein</fullName>
    </recommendedName>
</protein>
<dbReference type="EMBL" id="CP029463">
    <property type="protein sequence ID" value="AWM13979.1"/>
    <property type="molecule type" value="Genomic_DNA"/>
</dbReference>
<feature type="transmembrane region" description="Helical" evidence="1">
    <location>
        <begin position="68"/>
        <end position="85"/>
    </location>
</feature>
<dbReference type="PANTHER" id="PTHR28008">
    <property type="entry name" value="DOMAIN PROTEIN, PUTATIVE (AFU_ORTHOLOGUE AFUA_3G10980)-RELATED"/>
    <property type="match status" value="1"/>
</dbReference>
<dbReference type="PANTHER" id="PTHR28008:SF1">
    <property type="entry name" value="DOMAIN PROTEIN, PUTATIVE (AFU_ORTHOLOGUE AFUA_3G10980)-RELATED"/>
    <property type="match status" value="1"/>
</dbReference>
<feature type="domain" description="VanZ-like" evidence="2">
    <location>
        <begin position="43"/>
        <end position="114"/>
    </location>
</feature>
<evidence type="ECO:0000313" key="3">
    <source>
        <dbReference type="EMBL" id="AWM13979.1"/>
    </source>
</evidence>
<keyword evidence="1" id="KW-0812">Transmembrane</keyword>
<organism evidence="3 4">
    <name type="scientific">Flavobacterium sediminis</name>
    <dbReference type="NCBI Taxonomy" id="2201181"/>
    <lineage>
        <taxon>Bacteria</taxon>
        <taxon>Pseudomonadati</taxon>
        <taxon>Bacteroidota</taxon>
        <taxon>Flavobacteriia</taxon>
        <taxon>Flavobacteriales</taxon>
        <taxon>Flavobacteriaceae</taxon>
        <taxon>Flavobacterium</taxon>
    </lineage>
</organism>
<reference evidence="3 4" key="1">
    <citation type="submission" date="2018-05" db="EMBL/GenBank/DDBJ databases">
        <title>Flavobacterium sp. MEBiC07310.</title>
        <authorList>
            <person name="Baek K."/>
        </authorList>
    </citation>
    <scope>NUCLEOTIDE SEQUENCE [LARGE SCALE GENOMIC DNA]</scope>
    <source>
        <strain evidence="3 4">MEBiC07310</strain>
    </source>
</reference>
<dbReference type="Pfam" id="PF04892">
    <property type="entry name" value="VanZ"/>
    <property type="match status" value="1"/>
</dbReference>
<dbReference type="RefSeq" id="WP_109569346.1">
    <property type="nucleotide sequence ID" value="NZ_CP029463.1"/>
</dbReference>
<dbReference type="KEGG" id="fse:DI487_08985"/>
<name>A0A2U8QV71_9FLAO</name>
<proteinExistence type="predicted"/>
<evidence type="ECO:0000313" key="4">
    <source>
        <dbReference type="Proteomes" id="UP000245429"/>
    </source>
</evidence>
<dbReference type="NCBIfam" id="NF037970">
    <property type="entry name" value="vanZ_1"/>
    <property type="match status" value="1"/>
</dbReference>
<sequence>MQRLSERKFFFVAILWTLAITYLSLVSIDTESAGSFLPIPNKDKIVHFLFYFFFVYFWSKTFKQSDKIFYIVIVAVIYGIIIEVLQGVCTVNRQADFFDVLANTCGAVLAMLILKPKL</sequence>
<accession>A0A2U8QV71</accession>
<dbReference type="InterPro" id="IPR006976">
    <property type="entry name" value="VanZ-like"/>
</dbReference>
<feature type="transmembrane region" description="Helical" evidence="1">
    <location>
        <begin position="9"/>
        <end position="25"/>
    </location>
</feature>
<gene>
    <name evidence="3" type="ORF">DI487_08985</name>
</gene>
<evidence type="ECO:0000256" key="1">
    <source>
        <dbReference type="SAM" id="Phobius"/>
    </source>
</evidence>